<gene>
    <name evidence="2" type="primary">rimI</name>
    <name evidence="2" type="ORF">FNH05_16885</name>
</gene>
<dbReference type="AlphaFoldDB" id="A0A558CL25"/>
<comment type="caution">
    <text evidence="2">The sequence shown here is derived from an EMBL/GenBank/DDBJ whole genome shotgun (WGS) entry which is preliminary data.</text>
</comment>
<evidence type="ECO:0000313" key="3">
    <source>
        <dbReference type="Proteomes" id="UP000320011"/>
    </source>
</evidence>
<dbReference type="NCBIfam" id="TIGR01575">
    <property type="entry name" value="rimI"/>
    <property type="match status" value="1"/>
</dbReference>
<dbReference type="InterPro" id="IPR050276">
    <property type="entry name" value="MshD_Acetyltransferase"/>
</dbReference>
<dbReference type="Gene3D" id="3.40.630.30">
    <property type="match status" value="1"/>
</dbReference>
<dbReference type="Pfam" id="PF00583">
    <property type="entry name" value="Acetyltransf_1"/>
    <property type="match status" value="1"/>
</dbReference>
<keyword evidence="3" id="KW-1185">Reference proteome</keyword>
<evidence type="ECO:0000259" key="1">
    <source>
        <dbReference type="PROSITE" id="PS51186"/>
    </source>
</evidence>
<dbReference type="PROSITE" id="PS51186">
    <property type="entry name" value="GNAT"/>
    <property type="match status" value="1"/>
</dbReference>
<dbReference type="SUPFAM" id="SSF55729">
    <property type="entry name" value="Acyl-CoA N-acyltransferases (Nat)"/>
    <property type="match status" value="1"/>
</dbReference>
<reference evidence="2 3" key="2">
    <citation type="submission" date="2019-08" db="EMBL/GenBank/DDBJ databases">
        <title>Amycolatopsis acidicola sp. nov., isolated from peat swamp forest soil.</title>
        <authorList>
            <person name="Srisuk N."/>
        </authorList>
    </citation>
    <scope>NUCLEOTIDE SEQUENCE [LARGE SCALE GENOMIC DNA]</scope>
    <source>
        <strain evidence="2 3">TBRC 6029</strain>
    </source>
</reference>
<sequence>MRLAPLRRKDIARCVEIEKQLFAGDDPWSARAFHSELDAGNYYLGAYGEEGELIGYAGLATVGRPGEFESSVHTIGVEREHQGRGVGTALLRALLEKADELNAPVFLEVRTDNDRALELYARHGFGRIGLRKRYYQPSGADAYTMMRPARSAQEVG</sequence>
<dbReference type="PANTHER" id="PTHR43617">
    <property type="entry name" value="L-AMINO ACID N-ACETYLTRANSFERASE"/>
    <property type="match status" value="1"/>
</dbReference>
<proteinExistence type="predicted"/>
<dbReference type="InterPro" id="IPR016181">
    <property type="entry name" value="Acyl_CoA_acyltransferase"/>
</dbReference>
<dbReference type="GO" id="GO:0008999">
    <property type="term" value="F:protein-N-terminal-alanine acetyltransferase activity"/>
    <property type="evidence" value="ECO:0007669"/>
    <property type="project" value="TreeGrafter"/>
</dbReference>
<reference evidence="2 3" key="1">
    <citation type="submission" date="2019-07" db="EMBL/GenBank/DDBJ databases">
        <authorList>
            <person name="Duangmal K."/>
            <person name="Teo W.F.A."/>
        </authorList>
    </citation>
    <scope>NUCLEOTIDE SEQUENCE [LARGE SCALE GENOMIC DNA]</scope>
    <source>
        <strain evidence="2 3">TBRC 6029</strain>
    </source>
</reference>
<dbReference type="InterPro" id="IPR006464">
    <property type="entry name" value="AcTrfase_RimI/Ard1"/>
</dbReference>
<dbReference type="RefSeq" id="WP_144589309.1">
    <property type="nucleotide sequence ID" value="NZ_VJWX01000153.1"/>
</dbReference>
<dbReference type="OrthoDB" id="529907at2"/>
<organism evidence="2 3">
    <name type="scientific">Amycolatopsis rhizosphaerae</name>
    <dbReference type="NCBI Taxonomy" id="2053003"/>
    <lineage>
        <taxon>Bacteria</taxon>
        <taxon>Bacillati</taxon>
        <taxon>Actinomycetota</taxon>
        <taxon>Actinomycetes</taxon>
        <taxon>Pseudonocardiales</taxon>
        <taxon>Pseudonocardiaceae</taxon>
        <taxon>Amycolatopsis</taxon>
    </lineage>
</organism>
<dbReference type="PANTHER" id="PTHR43617:SF20">
    <property type="entry name" value="N-ALPHA-ACETYLTRANSFERASE RIMI"/>
    <property type="match status" value="1"/>
</dbReference>
<dbReference type="EMBL" id="VJWX01000153">
    <property type="protein sequence ID" value="TVT49463.1"/>
    <property type="molecule type" value="Genomic_DNA"/>
</dbReference>
<evidence type="ECO:0000313" key="2">
    <source>
        <dbReference type="EMBL" id="TVT49463.1"/>
    </source>
</evidence>
<feature type="domain" description="N-acetyltransferase" evidence="1">
    <location>
        <begin position="1"/>
        <end position="150"/>
    </location>
</feature>
<protein>
    <submittedName>
        <fullName evidence="2">Ribosomal-protein-alanine N-acetyltransferase</fullName>
    </submittedName>
</protein>
<dbReference type="InterPro" id="IPR000182">
    <property type="entry name" value="GNAT_dom"/>
</dbReference>
<keyword evidence="2" id="KW-0808">Transferase</keyword>
<name>A0A558CL25_9PSEU</name>
<dbReference type="CDD" id="cd04301">
    <property type="entry name" value="NAT_SF"/>
    <property type="match status" value="1"/>
</dbReference>
<dbReference type="Proteomes" id="UP000320011">
    <property type="component" value="Unassembled WGS sequence"/>
</dbReference>
<accession>A0A558CL25</accession>